<reference evidence="2" key="1">
    <citation type="submission" date="2021-06" db="EMBL/GenBank/DDBJ databases">
        <authorList>
            <person name="Kallberg Y."/>
            <person name="Tangrot J."/>
            <person name="Rosling A."/>
        </authorList>
    </citation>
    <scope>NUCLEOTIDE SEQUENCE</scope>
    <source>
        <strain evidence="2">FL130A</strain>
    </source>
</reference>
<evidence type="ECO:0000313" key="2">
    <source>
        <dbReference type="EMBL" id="CAG8718892.1"/>
    </source>
</evidence>
<feature type="region of interest" description="Disordered" evidence="1">
    <location>
        <begin position="1"/>
        <end position="23"/>
    </location>
</feature>
<dbReference type="Proteomes" id="UP000789508">
    <property type="component" value="Unassembled WGS sequence"/>
</dbReference>
<feature type="non-terminal residue" evidence="2">
    <location>
        <position position="59"/>
    </location>
</feature>
<dbReference type="AlphaFoldDB" id="A0A9N9NBM0"/>
<evidence type="ECO:0000256" key="1">
    <source>
        <dbReference type="SAM" id="MobiDB-lite"/>
    </source>
</evidence>
<protein>
    <submittedName>
        <fullName evidence="2">5322_t:CDS:1</fullName>
    </submittedName>
</protein>
<comment type="caution">
    <text evidence="2">The sequence shown here is derived from an EMBL/GenBank/DDBJ whole genome shotgun (WGS) entry which is preliminary data.</text>
</comment>
<keyword evidence="3" id="KW-1185">Reference proteome</keyword>
<sequence length="59" mass="6765">LTNDNDNINNGNNINTGTNNLDEENNINNIWLEDDNDDEIIEIRGLNHSLEQNELKEEA</sequence>
<evidence type="ECO:0000313" key="3">
    <source>
        <dbReference type="Proteomes" id="UP000789508"/>
    </source>
</evidence>
<name>A0A9N9NBM0_9GLOM</name>
<proteinExistence type="predicted"/>
<dbReference type="EMBL" id="CAJVPS010025406">
    <property type="protein sequence ID" value="CAG8718892.1"/>
    <property type="molecule type" value="Genomic_DNA"/>
</dbReference>
<organism evidence="2 3">
    <name type="scientific">Ambispora leptoticha</name>
    <dbReference type="NCBI Taxonomy" id="144679"/>
    <lineage>
        <taxon>Eukaryota</taxon>
        <taxon>Fungi</taxon>
        <taxon>Fungi incertae sedis</taxon>
        <taxon>Mucoromycota</taxon>
        <taxon>Glomeromycotina</taxon>
        <taxon>Glomeromycetes</taxon>
        <taxon>Archaeosporales</taxon>
        <taxon>Ambisporaceae</taxon>
        <taxon>Ambispora</taxon>
    </lineage>
</organism>
<gene>
    <name evidence="2" type="ORF">ALEPTO_LOCUS12186</name>
</gene>
<feature type="non-terminal residue" evidence="2">
    <location>
        <position position="1"/>
    </location>
</feature>
<accession>A0A9N9NBM0</accession>